<dbReference type="SUPFAM" id="SSF55785">
    <property type="entry name" value="PYP-like sensor domain (PAS domain)"/>
    <property type="match status" value="1"/>
</dbReference>
<keyword evidence="7" id="KW-0378">Hydrolase</keyword>
<evidence type="ECO:0000256" key="4">
    <source>
        <dbReference type="ARBA" id="ARBA00022723"/>
    </source>
</evidence>
<dbReference type="AlphaFoldDB" id="A0A1I0KPL3"/>
<dbReference type="PANTHER" id="PTHR43156:SF2">
    <property type="entry name" value="STAGE II SPORULATION PROTEIN E"/>
    <property type="match status" value="1"/>
</dbReference>
<dbReference type="SUPFAM" id="SSF55781">
    <property type="entry name" value="GAF domain-like"/>
    <property type="match status" value="1"/>
</dbReference>
<dbReference type="InterPro" id="IPR029016">
    <property type="entry name" value="GAF-like_dom_sf"/>
</dbReference>
<name>A0A1I0KPL3_9ACTN</name>
<reference evidence="18 19" key="1">
    <citation type="submission" date="2016-10" db="EMBL/GenBank/DDBJ databases">
        <authorList>
            <person name="de Groot N.N."/>
        </authorList>
    </citation>
    <scope>NUCLEOTIDE SEQUENCE [LARGE SCALE GENOMIC DNA]</scope>
    <source>
        <strain evidence="18 19">CGMCC 4.5598</strain>
    </source>
</reference>
<dbReference type="SMART" id="SM00331">
    <property type="entry name" value="PP2C_SIG"/>
    <property type="match status" value="1"/>
</dbReference>
<dbReference type="Gene3D" id="3.30.450.20">
    <property type="entry name" value="PAS domain"/>
    <property type="match status" value="1"/>
</dbReference>
<dbReference type="GO" id="GO:0004722">
    <property type="term" value="F:protein serine/threonine phosphatase activity"/>
    <property type="evidence" value="ECO:0007669"/>
    <property type="project" value="UniProtKB-EC"/>
</dbReference>
<keyword evidence="3" id="KW-0808">Transferase</keyword>
<dbReference type="GO" id="GO:0016301">
    <property type="term" value="F:kinase activity"/>
    <property type="evidence" value="ECO:0007669"/>
    <property type="project" value="UniProtKB-KW"/>
</dbReference>
<evidence type="ECO:0000256" key="13">
    <source>
        <dbReference type="ARBA" id="ARBA00056274"/>
    </source>
</evidence>
<evidence type="ECO:0000256" key="8">
    <source>
        <dbReference type="ARBA" id="ARBA00022840"/>
    </source>
</evidence>
<evidence type="ECO:0000256" key="11">
    <source>
        <dbReference type="ARBA" id="ARBA00023211"/>
    </source>
</evidence>
<dbReference type="RefSeq" id="WP_091086272.1">
    <property type="nucleotide sequence ID" value="NZ_FOHX01000008.1"/>
</dbReference>
<dbReference type="Proteomes" id="UP000199361">
    <property type="component" value="Unassembled WGS sequence"/>
</dbReference>
<keyword evidence="2" id="KW-0597">Phosphoprotein</keyword>
<keyword evidence="5" id="KW-0547">Nucleotide-binding</keyword>
<comment type="function">
    <text evidence="13">Primarily acts as an independent SigF regulator that is sensitive to the osmosensory signal, mediating the cross talk of PknD with the SigF regulon. Possesses both phosphatase and kinase activities. The kinase domain functions as a classic anti-sigma factor-like kinase to phosphorylate the anti-anti-sigma factor domain at the canonical regulatory site, and the phosphatase domain antagonizes this activity.</text>
</comment>
<evidence type="ECO:0000256" key="10">
    <source>
        <dbReference type="ARBA" id="ARBA00022912"/>
    </source>
</evidence>
<dbReference type="Pfam" id="PF00989">
    <property type="entry name" value="PAS"/>
    <property type="match status" value="1"/>
</dbReference>
<keyword evidence="10" id="KW-0904">Protein phosphatase</keyword>
<evidence type="ECO:0000256" key="1">
    <source>
        <dbReference type="ARBA" id="ARBA00013081"/>
    </source>
</evidence>
<dbReference type="InterPro" id="IPR001932">
    <property type="entry name" value="PPM-type_phosphatase-like_dom"/>
</dbReference>
<dbReference type="STRING" id="568860.SAMN05421811_108425"/>
<dbReference type="EC" id="3.1.3.16" evidence="1"/>
<dbReference type="Pfam" id="PF01590">
    <property type="entry name" value="GAF"/>
    <property type="match status" value="1"/>
</dbReference>
<dbReference type="FunFam" id="3.60.40.10:FF:000005">
    <property type="entry name" value="Serine/threonine protein phosphatase"/>
    <property type="match status" value="1"/>
</dbReference>
<feature type="domain" description="PAS" evidence="17">
    <location>
        <begin position="52"/>
        <end position="102"/>
    </location>
</feature>
<dbReference type="InterPro" id="IPR035965">
    <property type="entry name" value="PAS-like_dom_sf"/>
</dbReference>
<evidence type="ECO:0000256" key="5">
    <source>
        <dbReference type="ARBA" id="ARBA00022741"/>
    </source>
</evidence>
<dbReference type="EMBL" id="FOHX01000008">
    <property type="protein sequence ID" value="SEU26468.1"/>
    <property type="molecule type" value="Genomic_DNA"/>
</dbReference>
<evidence type="ECO:0000313" key="18">
    <source>
        <dbReference type="EMBL" id="SEU26468.1"/>
    </source>
</evidence>
<dbReference type="GO" id="GO:0006355">
    <property type="term" value="P:regulation of DNA-templated transcription"/>
    <property type="evidence" value="ECO:0007669"/>
    <property type="project" value="InterPro"/>
</dbReference>
<dbReference type="InterPro" id="IPR036457">
    <property type="entry name" value="PPM-type-like_dom_sf"/>
</dbReference>
<dbReference type="Gene3D" id="3.30.450.40">
    <property type="match status" value="1"/>
</dbReference>
<dbReference type="Pfam" id="PF07228">
    <property type="entry name" value="SpoIIE"/>
    <property type="match status" value="1"/>
</dbReference>
<evidence type="ECO:0000256" key="2">
    <source>
        <dbReference type="ARBA" id="ARBA00022553"/>
    </source>
</evidence>
<dbReference type="InterPro" id="IPR000014">
    <property type="entry name" value="PAS"/>
</dbReference>
<proteinExistence type="predicted"/>
<evidence type="ECO:0000256" key="6">
    <source>
        <dbReference type="ARBA" id="ARBA00022777"/>
    </source>
</evidence>
<evidence type="ECO:0000256" key="3">
    <source>
        <dbReference type="ARBA" id="ARBA00022679"/>
    </source>
</evidence>
<evidence type="ECO:0000256" key="14">
    <source>
        <dbReference type="ARBA" id="ARBA00075117"/>
    </source>
</evidence>
<dbReference type="PROSITE" id="PS50112">
    <property type="entry name" value="PAS"/>
    <property type="match status" value="1"/>
</dbReference>
<dbReference type="CDD" id="cd00130">
    <property type="entry name" value="PAS"/>
    <property type="match status" value="1"/>
</dbReference>
<keyword evidence="11" id="KW-0464">Manganese</keyword>
<evidence type="ECO:0000259" key="17">
    <source>
        <dbReference type="PROSITE" id="PS50112"/>
    </source>
</evidence>
<dbReference type="NCBIfam" id="TIGR00229">
    <property type="entry name" value="sensory_box"/>
    <property type="match status" value="1"/>
</dbReference>
<feature type="compositionally biased region" description="Basic and acidic residues" evidence="16">
    <location>
        <begin position="1"/>
        <end position="20"/>
    </location>
</feature>
<organism evidence="18 19">
    <name type="scientific">Nonomuraea wenchangensis</name>
    <dbReference type="NCBI Taxonomy" id="568860"/>
    <lineage>
        <taxon>Bacteria</taxon>
        <taxon>Bacillati</taxon>
        <taxon>Actinomycetota</taxon>
        <taxon>Actinomycetes</taxon>
        <taxon>Streptosporangiales</taxon>
        <taxon>Streptosporangiaceae</taxon>
        <taxon>Nonomuraea</taxon>
    </lineage>
</organism>
<dbReference type="InterPro" id="IPR003018">
    <property type="entry name" value="GAF"/>
</dbReference>
<keyword evidence="9" id="KW-0460">Magnesium</keyword>
<evidence type="ECO:0000256" key="15">
    <source>
        <dbReference type="ARBA" id="ARBA00081350"/>
    </source>
</evidence>
<dbReference type="PANTHER" id="PTHR43156">
    <property type="entry name" value="STAGE II SPORULATION PROTEIN E-RELATED"/>
    <property type="match status" value="1"/>
</dbReference>
<evidence type="ECO:0000256" key="16">
    <source>
        <dbReference type="SAM" id="MobiDB-lite"/>
    </source>
</evidence>
<dbReference type="FunFam" id="3.30.450.40:FF:000035">
    <property type="entry name" value="PAS sensor protein"/>
    <property type="match status" value="1"/>
</dbReference>
<evidence type="ECO:0000256" key="7">
    <source>
        <dbReference type="ARBA" id="ARBA00022801"/>
    </source>
</evidence>
<protein>
    <recommendedName>
        <fullName evidence="1">protein-serine/threonine phosphatase</fullName>
        <ecNumber evidence="1">3.1.3.16</ecNumber>
    </recommendedName>
    <alternativeName>
        <fullName evidence="15">Protein-serine/threonine phosphatase</fullName>
    </alternativeName>
    <alternativeName>
        <fullName evidence="14">Serine/threonine-protein kinase</fullName>
    </alternativeName>
</protein>
<gene>
    <name evidence="18" type="ORF">SAMN05421811_108425</name>
</gene>
<feature type="region of interest" description="Disordered" evidence="16">
    <location>
        <begin position="1"/>
        <end position="47"/>
    </location>
</feature>
<evidence type="ECO:0000313" key="19">
    <source>
        <dbReference type="Proteomes" id="UP000199361"/>
    </source>
</evidence>
<evidence type="ECO:0000256" key="9">
    <source>
        <dbReference type="ARBA" id="ARBA00022842"/>
    </source>
</evidence>
<dbReference type="Gene3D" id="3.60.40.10">
    <property type="entry name" value="PPM-type phosphatase domain"/>
    <property type="match status" value="1"/>
</dbReference>
<keyword evidence="19" id="KW-1185">Reference proteome</keyword>
<sequence length="599" mass="64329">MDGAGDRSGPRATHTEDVRTDGGQAEDGQAEDERVESGRAPGRTASDWPAWRLPELADAGMYVVDDRGLIVAVNAQAERLVGRRATDLLGRDAHELLHRDSRGGSIPRIRCMVRQAFLSGRTLHSELAWFERGDGSLLPMAWTVAPCELAPGERGALVIFHQVDPAALPGPWAADAEGPMSELDRLALLAETTATLTSTLDVQEILRQLVRLVVPLLADWAVVDLLTEEGGVVRQLVVHHENGELVHHEDLERAMPPVPEASSMPLSRALRGVTGALAGPGTYRGRPDSALAVVQQELFQATGMHSASIAPIRGVRETVGALTLGRASQAEAFTRSELLLVEDIARRAGLALDNARLYERQRRVAETMQRHLLPQLPSVPGLRMTACYRPAPRASQVGGDWYDAFPLPGGATALVIGDVVGHDLDAAAGMAQVCNMLRAYAGGQDEPPHAIVDRLDQAVTRMVQPVMATMVLARLEPGPSGRWTLRWTNAGHPPPLLVGHDGRARYLEDGNGLLLGTGLREPRPEAAVELPPGSTLLLYTDGLIESPGRILDEGLDKLAAYAAGLVGRPLDSLCDLLLSGVRPGDNDDDVAMLVLRLPR</sequence>
<dbReference type="InterPro" id="IPR013767">
    <property type="entry name" value="PAS_fold"/>
</dbReference>
<accession>A0A1I0KPL3</accession>
<dbReference type="SUPFAM" id="SSF81606">
    <property type="entry name" value="PP2C-like"/>
    <property type="match status" value="1"/>
</dbReference>
<dbReference type="SMART" id="SM00065">
    <property type="entry name" value="GAF"/>
    <property type="match status" value="1"/>
</dbReference>
<keyword evidence="8" id="KW-0067">ATP-binding</keyword>
<keyword evidence="6" id="KW-0418">Kinase</keyword>
<dbReference type="GO" id="GO:0005524">
    <property type="term" value="F:ATP binding"/>
    <property type="evidence" value="ECO:0007669"/>
    <property type="project" value="UniProtKB-KW"/>
</dbReference>
<evidence type="ECO:0000256" key="12">
    <source>
        <dbReference type="ARBA" id="ARBA00047761"/>
    </source>
</evidence>
<keyword evidence="4" id="KW-0479">Metal-binding</keyword>
<dbReference type="OrthoDB" id="118142at2"/>
<dbReference type="GO" id="GO:0046872">
    <property type="term" value="F:metal ion binding"/>
    <property type="evidence" value="ECO:0007669"/>
    <property type="project" value="UniProtKB-KW"/>
</dbReference>
<dbReference type="InterPro" id="IPR052016">
    <property type="entry name" value="Bact_Sigma-Reg"/>
</dbReference>
<comment type="catalytic activity">
    <reaction evidence="12">
        <text>O-phospho-L-seryl-[protein] + H2O = L-seryl-[protein] + phosphate</text>
        <dbReference type="Rhea" id="RHEA:20629"/>
        <dbReference type="Rhea" id="RHEA-COMP:9863"/>
        <dbReference type="Rhea" id="RHEA-COMP:11604"/>
        <dbReference type="ChEBI" id="CHEBI:15377"/>
        <dbReference type="ChEBI" id="CHEBI:29999"/>
        <dbReference type="ChEBI" id="CHEBI:43474"/>
        <dbReference type="ChEBI" id="CHEBI:83421"/>
        <dbReference type="EC" id="3.1.3.16"/>
    </reaction>
</comment>
<dbReference type="SMART" id="SM00091">
    <property type="entry name" value="PAS"/>
    <property type="match status" value="1"/>
</dbReference>